<dbReference type="RefSeq" id="WP_143848357.1">
    <property type="nucleotide sequence ID" value="NZ_VLXZ01000004.1"/>
</dbReference>
<reference evidence="1 2" key="1">
    <citation type="submission" date="2019-07" db="EMBL/GenBank/DDBJ databases">
        <authorList>
            <person name="Park Y.J."/>
            <person name="Jeong S.E."/>
            <person name="Jung H.S."/>
        </authorList>
    </citation>
    <scope>NUCLEOTIDE SEQUENCE [LARGE SCALE GENOMIC DNA]</scope>
    <source>
        <strain evidence="2">P16(2019)</strain>
    </source>
</reference>
<organism evidence="1 2">
    <name type="scientific">Alkalicoccobacillus porphyridii</name>
    <dbReference type="NCBI Taxonomy" id="2597270"/>
    <lineage>
        <taxon>Bacteria</taxon>
        <taxon>Bacillati</taxon>
        <taxon>Bacillota</taxon>
        <taxon>Bacilli</taxon>
        <taxon>Bacillales</taxon>
        <taxon>Bacillaceae</taxon>
        <taxon>Alkalicoccobacillus</taxon>
    </lineage>
</organism>
<dbReference type="Proteomes" id="UP000318521">
    <property type="component" value="Unassembled WGS sequence"/>
</dbReference>
<evidence type="ECO:0000313" key="1">
    <source>
        <dbReference type="EMBL" id="TSB47127.1"/>
    </source>
</evidence>
<comment type="caution">
    <text evidence="1">The sequence shown here is derived from an EMBL/GenBank/DDBJ whole genome shotgun (WGS) entry which is preliminary data.</text>
</comment>
<dbReference type="Pfam" id="PF12691">
    <property type="entry name" value="Phage_tail_terminator_6"/>
    <property type="match status" value="1"/>
</dbReference>
<keyword evidence="2" id="KW-1185">Reference proteome</keyword>
<name>A0A554A0A0_9BACI</name>
<accession>A0A554A0A0</accession>
<evidence type="ECO:0000313" key="2">
    <source>
        <dbReference type="Proteomes" id="UP000318521"/>
    </source>
</evidence>
<dbReference type="OrthoDB" id="2928533at2"/>
<sequence length="136" mass="15529">MDFVDRLVDEVNEIVPHELELSTGYLGTEESFVVYPLPGSKTVEEYMDGTKDRELNFEFAIRSKDQQKASNTLWTVQNHLDELILLDSSDESFSFESIEITNTPFINNADDQGWFVFLLDIQAKITVIKEEATTNG</sequence>
<protein>
    <submittedName>
        <fullName evidence="1">Capsid protein</fullName>
    </submittedName>
</protein>
<gene>
    <name evidence="1" type="ORF">FN960_08925</name>
</gene>
<proteinExistence type="predicted"/>
<dbReference type="AlphaFoldDB" id="A0A554A0A0"/>
<dbReference type="InterPro" id="IPR024411">
    <property type="entry name" value="Tail_terminator_phage"/>
</dbReference>
<dbReference type="EMBL" id="VLXZ01000004">
    <property type="protein sequence ID" value="TSB47127.1"/>
    <property type="molecule type" value="Genomic_DNA"/>
</dbReference>